<evidence type="ECO:0000256" key="3">
    <source>
        <dbReference type="ARBA" id="ARBA00023274"/>
    </source>
</evidence>
<evidence type="ECO:0000256" key="1">
    <source>
        <dbReference type="ARBA" id="ARBA00008889"/>
    </source>
</evidence>
<dbReference type="Proteomes" id="UP000230093">
    <property type="component" value="Unassembled WGS sequence"/>
</dbReference>
<evidence type="ECO:0000313" key="7">
    <source>
        <dbReference type="Proteomes" id="UP000230093"/>
    </source>
</evidence>
<dbReference type="PANTHER" id="PTHR11560">
    <property type="entry name" value="39S RIBOSOMAL PROTEIN L10, MITOCHONDRIAL"/>
    <property type="match status" value="1"/>
</dbReference>
<organism evidence="6 7">
    <name type="scientific">Candidatus Beckwithbacteria bacterium CG10_big_fil_rev_8_21_14_0_10_34_10</name>
    <dbReference type="NCBI Taxonomy" id="1974495"/>
    <lineage>
        <taxon>Bacteria</taxon>
        <taxon>Candidatus Beckwithiibacteriota</taxon>
    </lineage>
</organism>
<evidence type="ECO:0000256" key="2">
    <source>
        <dbReference type="ARBA" id="ARBA00022980"/>
    </source>
</evidence>
<comment type="subunit">
    <text evidence="5">Part of the ribosomal stalk of the 50S ribosomal subunit. The N-terminus interacts with L11 and the large rRNA to form the base of the stalk. The C-terminus forms an elongated spine to which L12 dimers bind in a sequential fashion forming a multimeric L10(L12)X complex.</text>
</comment>
<dbReference type="GO" id="GO:1990904">
    <property type="term" value="C:ribonucleoprotein complex"/>
    <property type="evidence" value="ECO:0007669"/>
    <property type="project" value="UniProtKB-KW"/>
</dbReference>
<dbReference type="InterPro" id="IPR001790">
    <property type="entry name" value="Ribosomal_uL10"/>
</dbReference>
<keyword evidence="2 5" id="KW-0689">Ribosomal protein</keyword>
<keyword evidence="3 5" id="KW-0687">Ribonucleoprotein</keyword>
<name>A0A2H0W873_9BACT</name>
<dbReference type="Pfam" id="PF00466">
    <property type="entry name" value="Ribosomal_L10"/>
    <property type="match status" value="1"/>
</dbReference>
<reference evidence="7" key="1">
    <citation type="submission" date="2017-09" db="EMBL/GenBank/DDBJ databases">
        <title>Depth-based differentiation of microbial function through sediment-hosted aquifers and enrichment of novel symbionts in the deep terrestrial subsurface.</title>
        <authorList>
            <person name="Probst A.J."/>
            <person name="Ladd B."/>
            <person name="Jarett J.K."/>
            <person name="Geller-Mcgrath D.E."/>
            <person name="Sieber C.M.K."/>
            <person name="Emerson J.B."/>
            <person name="Anantharaman K."/>
            <person name="Thomas B.C."/>
            <person name="Malmstrom R."/>
            <person name="Stieglmeier M."/>
            <person name="Klingl A."/>
            <person name="Woyke T."/>
            <person name="Ryan C.M."/>
            <person name="Banfield J.F."/>
        </authorList>
    </citation>
    <scope>NUCLEOTIDE SEQUENCE [LARGE SCALE GENOMIC DNA]</scope>
</reference>
<dbReference type="NCBIfam" id="NF000955">
    <property type="entry name" value="PRK00099.1-1"/>
    <property type="match status" value="1"/>
</dbReference>
<accession>A0A2H0W873</accession>
<evidence type="ECO:0000256" key="5">
    <source>
        <dbReference type="HAMAP-Rule" id="MF_00362"/>
    </source>
</evidence>
<dbReference type="CDD" id="cd05797">
    <property type="entry name" value="Ribosomal_L10"/>
    <property type="match status" value="1"/>
</dbReference>
<comment type="function">
    <text evidence="5">Forms part of the ribosomal stalk, playing a central role in the interaction of the ribosome with GTP-bound translation factors.</text>
</comment>
<sequence>MPSKKNINQVEEVRKDLKKAKSVILVDYLGLKVDQINDLRNQVIEAGGQLQVIKNTLLKIALKELDYKTEDCPLTGPTALLLSFEDEISPLKTLYEFSLKNDLPKIKAGYLAKDLLEKEKVIDLAKLPSQPELQAKLVATLKSPIFSLVYVLKANLNSLAYVLKAIKEKKEKTN</sequence>
<evidence type="ECO:0000313" key="6">
    <source>
        <dbReference type="EMBL" id="PIS08862.1"/>
    </source>
</evidence>
<dbReference type="InterPro" id="IPR022973">
    <property type="entry name" value="Ribosomal_uL10_bac"/>
</dbReference>
<protein>
    <recommendedName>
        <fullName evidence="4 5">Large ribosomal subunit protein uL10</fullName>
    </recommendedName>
</protein>
<comment type="caution">
    <text evidence="6">The sequence shown here is derived from an EMBL/GenBank/DDBJ whole genome shotgun (WGS) entry which is preliminary data.</text>
</comment>
<gene>
    <name evidence="5 6" type="primary">rplJ</name>
    <name evidence="6" type="ORF">COT75_04475</name>
</gene>
<dbReference type="InterPro" id="IPR047865">
    <property type="entry name" value="Ribosomal_uL10_bac_type"/>
</dbReference>
<dbReference type="Gene3D" id="3.30.70.1730">
    <property type="match status" value="1"/>
</dbReference>
<proteinExistence type="inferred from homology"/>
<dbReference type="GO" id="GO:0070180">
    <property type="term" value="F:large ribosomal subunit rRNA binding"/>
    <property type="evidence" value="ECO:0007669"/>
    <property type="project" value="UniProtKB-UniRule"/>
</dbReference>
<dbReference type="HAMAP" id="MF_00362">
    <property type="entry name" value="Ribosomal_uL10"/>
    <property type="match status" value="1"/>
</dbReference>
<evidence type="ECO:0000256" key="4">
    <source>
        <dbReference type="ARBA" id="ARBA00035202"/>
    </source>
</evidence>
<comment type="similarity">
    <text evidence="1 5">Belongs to the universal ribosomal protein uL10 family.</text>
</comment>
<dbReference type="EMBL" id="PEZT01000026">
    <property type="protein sequence ID" value="PIS08862.1"/>
    <property type="molecule type" value="Genomic_DNA"/>
</dbReference>
<keyword evidence="5" id="KW-0699">rRNA-binding</keyword>
<dbReference type="Gene3D" id="6.10.250.290">
    <property type="match status" value="1"/>
</dbReference>
<keyword evidence="5" id="KW-0694">RNA-binding</keyword>
<dbReference type="AlphaFoldDB" id="A0A2H0W873"/>
<dbReference type="GO" id="GO:0005840">
    <property type="term" value="C:ribosome"/>
    <property type="evidence" value="ECO:0007669"/>
    <property type="project" value="UniProtKB-KW"/>
</dbReference>
<dbReference type="SUPFAM" id="SSF160369">
    <property type="entry name" value="Ribosomal protein L10-like"/>
    <property type="match status" value="1"/>
</dbReference>
<dbReference type="GO" id="GO:0006412">
    <property type="term" value="P:translation"/>
    <property type="evidence" value="ECO:0007669"/>
    <property type="project" value="UniProtKB-UniRule"/>
</dbReference>
<dbReference type="InterPro" id="IPR043141">
    <property type="entry name" value="Ribosomal_uL10-like_sf"/>
</dbReference>